<accession>A0A1E5NI68</accession>
<dbReference type="Proteomes" id="UP000095247">
    <property type="component" value="Unassembled WGS sequence"/>
</dbReference>
<dbReference type="Gene3D" id="3.40.1420.30">
    <property type="match status" value="1"/>
</dbReference>
<comment type="caution">
    <text evidence="2">The sequence shown here is derived from an EMBL/GenBank/DDBJ whole genome shotgun (WGS) entry which is preliminary data.</text>
</comment>
<dbReference type="InterPro" id="IPR021533">
    <property type="entry name" value="PepSY-like"/>
</dbReference>
<proteinExistence type="predicted"/>
<dbReference type="AlphaFoldDB" id="A0A1E5NI68"/>
<feature type="domain" description="Putative beta-lactamase-inhibitor-like PepSY-like" evidence="1">
    <location>
        <begin position="47"/>
        <end position="124"/>
    </location>
</feature>
<evidence type="ECO:0000259" key="1">
    <source>
        <dbReference type="Pfam" id="PF11396"/>
    </source>
</evidence>
<dbReference type="SUPFAM" id="SSF160574">
    <property type="entry name" value="BT0923-like"/>
    <property type="match status" value="1"/>
</dbReference>
<evidence type="ECO:0000313" key="3">
    <source>
        <dbReference type="Proteomes" id="UP000095247"/>
    </source>
</evidence>
<gene>
    <name evidence="2" type="ORF">BFL38_10165</name>
</gene>
<dbReference type="RefSeq" id="WP_069725291.1">
    <property type="nucleotide sequence ID" value="NZ_MDCO01000001.1"/>
</dbReference>
<sequence>MTNSLNLFIKITPSKLPENIRRFIASNYSKAKIVYIDIRKEQYEIKLNNGIYINFDKNGTWNYISSDDKLSENILPKNIAGKIKNIMKKYNNAYIFEVSKRIEFYKIRLTNSLEIRIRNNGQLIMA</sequence>
<reference evidence="2 3" key="1">
    <citation type="submission" date="2016-08" db="EMBL/GenBank/DDBJ databases">
        <title>Characterization and recognition of Brachyspira hampsonii sp. nov., a novel intestinal spirochete that is pathogenic to pigs.</title>
        <authorList>
            <person name="Mirajkar N."/>
            <person name="La T."/>
            <person name="Phillips N."/>
            <person name="Hampson D."/>
            <person name="Gebhart C."/>
        </authorList>
    </citation>
    <scope>NUCLEOTIDE SEQUENCE [LARGE SCALE GENOMIC DNA]</scope>
    <source>
        <strain evidence="2 3">P280/1</strain>
    </source>
</reference>
<evidence type="ECO:0000313" key="2">
    <source>
        <dbReference type="EMBL" id="OEJ15816.1"/>
    </source>
</evidence>
<name>A0A1E5NI68_9SPIR</name>
<dbReference type="Pfam" id="PF11396">
    <property type="entry name" value="PepSY_like"/>
    <property type="match status" value="1"/>
</dbReference>
<dbReference type="EMBL" id="MDCO01000001">
    <property type="protein sequence ID" value="OEJ15816.1"/>
    <property type="molecule type" value="Genomic_DNA"/>
</dbReference>
<organism evidence="2 3">
    <name type="scientific">Brachyspira hampsonii</name>
    <dbReference type="NCBI Taxonomy" id="1287055"/>
    <lineage>
        <taxon>Bacteria</taxon>
        <taxon>Pseudomonadati</taxon>
        <taxon>Spirochaetota</taxon>
        <taxon>Spirochaetia</taxon>
        <taxon>Brachyspirales</taxon>
        <taxon>Brachyspiraceae</taxon>
        <taxon>Brachyspira</taxon>
    </lineage>
</organism>
<protein>
    <recommendedName>
        <fullName evidence="1">Putative beta-lactamase-inhibitor-like PepSY-like domain-containing protein</fullName>
    </recommendedName>
</protein>